<comment type="subcellular location">
    <subcellularLocation>
        <location evidence="1">Cell inner membrane</location>
        <topology evidence="1">Multi-pass membrane protein</topology>
    </subcellularLocation>
</comment>
<evidence type="ECO:0000256" key="12">
    <source>
        <dbReference type="ARBA" id="ARBA00023136"/>
    </source>
</evidence>
<evidence type="ECO:0000256" key="6">
    <source>
        <dbReference type="ARBA" id="ARBA00022617"/>
    </source>
</evidence>
<dbReference type="Proteomes" id="UP000659388">
    <property type="component" value="Unassembled WGS sequence"/>
</dbReference>
<comment type="caution">
    <text evidence="14">The sequence shown here is derived from an EMBL/GenBank/DDBJ whole genome shotgun (WGS) entry which is preliminary data.</text>
</comment>
<organism evidence="14 15">
    <name type="scientific">Fulvivirga sediminis</name>
    <dbReference type="NCBI Taxonomy" id="2803949"/>
    <lineage>
        <taxon>Bacteria</taxon>
        <taxon>Pseudomonadati</taxon>
        <taxon>Bacteroidota</taxon>
        <taxon>Cytophagia</taxon>
        <taxon>Cytophagales</taxon>
        <taxon>Fulvivirgaceae</taxon>
        <taxon>Fulvivirga</taxon>
    </lineage>
</organism>
<evidence type="ECO:0000256" key="5">
    <source>
        <dbReference type="ARBA" id="ARBA00022519"/>
    </source>
</evidence>
<keyword evidence="8 13" id="KW-0479">Metal-binding</keyword>
<dbReference type="GO" id="GO:0070069">
    <property type="term" value="C:cytochrome complex"/>
    <property type="evidence" value="ECO:0007669"/>
    <property type="project" value="UniProtKB-UniRule"/>
</dbReference>
<dbReference type="InterPro" id="IPR002585">
    <property type="entry name" value="Cyt-d_ubiquinol_oxidase_su_1"/>
</dbReference>
<feature type="transmembrane region" description="Helical" evidence="13">
    <location>
        <begin position="20"/>
        <end position="41"/>
    </location>
</feature>
<evidence type="ECO:0000256" key="1">
    <source>
        <dbReference type="ARBA" id="ARBA00004429"/>
    </source>
</evidence>
<feature type="transmembrane region" description="Helical" evidence="13">
    <location>
        <begin position="124"/>
        <end position="145"/>
    </location>
</feature>
<keyword evidence="9 13" id="KW-0249">Electron transport</keyword>
<dbReference type="GO" id="GO:0005886">
    <property type="term" value="C:plasma membrane"/>
    <property type="evidence" value="ECO:0007669"/>
    <property type="project" value="UniProtKB-SubCell"/>
</dbReference>
<keyword evidence="12 13" id="KW-0472">Membrane</keyword>
<keyword evidence="15" id="KW-1185">Reference proteome</keyword>
<evidence type="ECO:0000256" key="3">
    <source>
        <dbReference type="ARBA" id="ARBA00022448"/>
    </source>
</evidence>
<evidence type="ECO:0000256" key="11">
    <source>
        <dbReference type="ARBA" id="ARBA00023004"/>
    </source>
</evidence>
<feature type="transmembrane region" description="Helical" evidence="13">
    <location>
        <begin position="222"/>
        <end position="239"/>
    </location>
</feature>
<keyword evidence="5" id="KW-0997">Cell inner membrane</keyword>
<keyword evidence="10 13" id="KW-1133">Transmembrane helix</keyword>
<dbReference type="GO" id="GO:0009055">
    <property type="term" value="F:electron transfer activity"/>
    <property type="evidence" value="ECO:0007669"/>
    <property type="project" value="UniProtKB-UniRule"/>
</dbReference>
<evidence type="ECO:0000256" key="7">
    <source>
        <dbReference type="ARBA" id="ARBA00022692"/>
    </source>
</evidence>
<gene>
    <name evidence="14" type="ORF">JL102_20440</name>
</gene>
<dbReference type="Pfam" id="PF01654">
    <property type="entry name" value="Cyt_bd_oxida_I"/>
    <property type="match status" value="1"/>
</dbReference>
<dbReference type="PANTHER" id="PTHR30365">
    <property type="entry name" value="CYTOCHROME D UBIQUINOL OXIDASE"/>
    <property type="match status" value="1"/>
</dbReference>
<dbReference type="RefSeq" id="WP_202246327.1">
    <property type="nucleotide sequence ID" value="NZ_JAESIY010000013.1"/>
</dbReference>
<evidence type="ECO:0000256" key="10">
    <source>
        <dbReference type="ARBA" id="ARBA00022989"/>
    </source>
</evidence>
<protein>
    <submittedName>
        <fullName evidence="14">Cytochrome ubiquinol oxidase subunit I</fullName>
    </submittedName>
</protein>
<evidence type="ECO:0000256" key="2">
    <source>
        <dbReference type="ARBA" id="ARBA00009819"/>
    </source>
</evidence>
<dbReference type="PIRSF" id="PIRSF006446">
    <property type="entry name" value="Cyt_quinol_oxidase_1"/>
    <property type="match status" value="1"/>
</dbReference>
<accession>A0A937FDQ9</accession>
<feature type="transmembrane region" description="Helical" evidence="13">
    <location>
        <begin position="356"/>
        <end position="377"/>
    </location>
</feature>
<evidence type="ECO:0000256" key="4">
    <source>
        <dbReference type="ARBA" id="ARBA00022475"/>
    </source>
</evidence>
<feature type="transmembrane region" description="Helical" evidence="13">
    <location>
        <begin position="407"/>
        <end position="429"/>
    </location>
</feature>
<keyword evidence="4 13" id="KW-1003">Cell membrane</keyword>
<dbReference type="GO" id="GO:0016682">
    <property type="term" value="F:oxidoreductase activity, acting on diphenols and related substances as donors, oxygen as acceptor"/>
    <property type="evidence" value="ECO:0007669"/>
    <property type="project" value="TreeGrafter"/>
</dbReference>
<keyword evidence="6 13" id="KW-0349">Heme</keyword>
<keyword evidence="7 13" id="KW-0812">Transmembrane</keyword>
<evidence type="ECO:0000256" key="9">
    <source>
        <dbReference type="ARBA" id="ARBA00022982"/>
    </source>
</evidence>
<keyword evidence="3 13" id="KW-0813">Transport</keyword>
<reference evidence="14" key="1">
    <citation type="submission" date="2021-01" db="EMBL/GenBank/DDBJ databases">
        <title>Fulvivirga kasyanovii gen. nov., sp nov., a novel member of the phylum Bacteroidetes isolated from seawater in a mussel farm.</title>
        <authorList>
            <person name="Zhao L.-H."/>
            <person name="Wang Z.-J."/>
        </authorList>
    </citation>
    <scope>NUCLEOTIDE SEQUENCE</scope>
    <source>
        <strain evidence="14">2943</strain>
    </source>
</reference>
<feature type="transmembrane region" description="Helical" evidence="13">
    <location>
        <begin position="186"/>
        <end position="210"/>
    </location>
</feature>
<proteinExistence type="inferred from homology"/>
<sequence length="462" mass="52537">MTVEDLSRLQFAFTAMFHYIFPPFSIGMGLLLVIFESMYYFTRKKVYEVITRFWIKVFAANFSVGVATGIVLEFEFGTNWATYSRFVGDVFGSPLAAEGIFAFFLESGFLAVLLFGWNKVKPGFHLFATAMVALGSVLSGFWIIVANSWQQTPVAYELVQDSNGFMRAVITDFWQMVFNPSSMSRFSHAIVGAYVQGAFLVLSVSAYFLLKEKHLEFAKRSFVIALVVASIASLLQPLIGHESAHVAYEHQPAKMAAFEGLYETQKNAPMYLFGYVDEETETTKGIAVPGALSFLLDWDTDYEVKGLDQFPKEEHPPVNSVFQSYHLMVALGMFFIGITLLALFLWWRKKLFDQRWLLKIFVAAVVLPVIANQAGWYSAERGRQPWLVYGLLKTEDGISKAVSAPEVYTSLILFGLVYMLLLFSWLYVLNKEIKHGPESHSEMETDYRERHEQFDSFNKSLK</sequence>
<dbReference type="EMBL" id="JAESIY010000013">
    <property type="protein sequence ID" value="MBL3658533.1"/>
    <property type="molecule type" value="Genomic_DNA"/>
</dbReference>
<comment type="similarity">
    <text evidence="2 13">Belongs to the cytochrome ubiquinol oxidase subunit 1 family.</text>
</comment>
<dbReference type="GO" id="GO:0046872">
    <property type="term" value="F:metal ion binding"/>
    <property type="evidence" value="ECO:0007669"/>
    <property type="project" value="UniProtKB-UniRule"/>
</dbReference>
<evidence type="ECO:0000313" key="15">
    <source>
        <dbReference type="Proteomes" id="UP000659388"/>
    </source>
</evidence>
<keyword evidence="11 13" id="KW-0408">Iron</keyword>
<dbReference type="AlphaFoldDB" id="A0A937FDQ9"/>
<feature type="transmembrane region" description="Helical" evidence="13">
    <location>
        <begin position="325"/>
        <end position="347"/>
    </location>
</feature>
<name>A0A937FDQ9_9BACT</name>
<evidence type="ECO:0000313" key="14">
    <source>
        <dbReference type="EMBL" id="MBL3658533.1"/>
    </source>
</evidence>
<evidence type="ECO:0000256" key="8">
    <source>
        <dbReference type="ARBA" id="ARBA00022723"/>
    </source>
</evidence>
<feature type="transmembrane region" description="Helical" evidence="13">
    <location>
        <begin position="53"/>
        <end position="74"/>
    </location>
</feature>
<dbReference type="PANTHER" id="PTHR30365:SF0">
    <property type="entry name" value="CYTOCHROME BD-I UBIQUINOL OXIDASE SUBUNIT 1"/>
    <property type="match status" value="1"/>
</dbReference>
<evidence type="ECO:0000256" key="13">
    <source>
        <dbReference type="PIRNR" id="PIRNR006446"/>
    </source>
</evidence>
<feature type="transmembrane region" description="Helical" evidence="13">
    <location>
        <begin position="94"/>
        <end position="117"/>
    </location>
</feature>
<dbReference type="GO" id="GO:0020037">
    <property type="term" value="F:heme binding"/>
    <property type="evidence" value="ECO:0007669"/>
    <property type="project" value="TreeGrafter"/>
</dbReference>
<dbReference type="GO" id="GO:0019646">
    <property type="term" value="P:aerobic electron transport chain"/>
    <property type="evidence" value="ECO:0007669"/>
    <property type="project" value="InterPro"/>
</dbReference>